<dbReference type="InterPro" id="IPR011990">
    <property type="entry name" value="TPR-like_helical_dom_sf"/>
</dbReference>
<dbReference type="PANTHER" id="PTHR19959:SF119">
    <property type="entry name" value="FUNGAL LIPASE-LIKE DOMAIN-CONTAINING PROTEIN"/>
    <property type="match status" value="1"/>
</dbReference>
<dbReference type="SUPFAM" id="SSF81901">
    <property type="entry name" value="HCP-like"/>
    <property type="match status" value="1"/>
</dbReference>
<dbReference type="VEuPathDB" id="FungiDB:BD410DRAFT_773568"/>
<keyword evidence="4" id="KW-1185">Reference proteome</keyword>
<dbReference type="InterPro" id="IPR024983">
    <property type="entry name" value="CHAT_dom"/>
</dbReference>
<dbReference type="Gene3D" id="1.25.40.10">
    <property type="entry name" value="Tetratricopeptide repeat domain"/>
    <property type="match status" value="3"/>
</dbReference>
<evidence type="ECO:0000259" key="2">
    <source>
        <dbReference type="Pfam" id="PF12770"/>
    </source>
</evidence>
<organism evidence="3 4">
    <name type="scientific">Rickenella mellea</name>
    <dbReference type="NCBI Taxonomy" id="50990"/>
    <lineage>
        <taxon>Eukaryota</taxon>
        <taxon>Fungi</taxon>
        <taxon>Dikarya</taxon>
        <taxon>Basidiomycota</taxon>
        <taxon>Agaricomycotina</taxon>
        <taxon>Agaricomycetes</taxon>
        <taxon>Hymenochaetales</taxon>
        <taxon>Rickenellaceae</taxon>
        <taxon>Rickenella</taxon>
    </lineage>
</organism>
<dbReference type="SUPFAM" id="SSF48452">
    <property type="entry name" value="TPR-like"/>
    <property type="match status" value="1"/>
</dbReference>
<evidence type="ECO:0000313" key="4">
    <source>
        <dbReference type="Proteomes" id="UP000294933"/>
    </source>
</evidence>
<feature type="domain" description="CHAT" evidence="2">
    <location>
        <begin position="890"/>
        <end position="1172"/>
    </location>
</feature>
<feature type="compositionally biased region" description="Acidic residues" evidence="1">
    <location>
        <begin position="33"/>
        <end position="45"/>
    </location>
</feature>
<dbReference type="Pfam" id="PF12770">
    <property type="entry name" value="CHAT"/>
    <property type="match status" value="1"/>
</dbReference>
<dbReference type="Proteomes" id="UP000294933">
    <property type="component" value="Unassembled WGS sequence"/>
</dbReference>
<sequence>MTTESATTVPGNFNGENPALDADLQQGLHITQEDDESSGLSDDDTDITSETLRLELLAQVLPDNEEDKPDVLYSLGLLLTQHFEATGAVENIEKAIMHQEQGVMLTPDGHPNMPDLEKAISNHERAVLLTPDGHPDMPRQLNSLGISLQIRFKHLGEMEDLEKSISNHERAVLLTPDGHPNMPGQLNELGNSFHTRFEQLGAMEDLEKSISNNEKAVLLTPDGHSDMPSLLSNLGNSLQTRFEQLGEMNDLEKAISNQERAVLLTPDGHPDMSGQLNNLGSLLQSRFEQLGEMEDIEKAISNKERAVLLTPDGHPDMPHRLNSLGISLQIHFKHLGEMEDLEKSISNHERAVLLTPDGHPNMPSQLNNLGNSLGIRFEQLGAMEDLEKSIANHERAMLLTPDGHPNMSGRLSNLGISLQTRFEHLGEMEDLEKAISNYERAVLLTPDGHPDMPHELNSLGISLQIRFEHWGEMEDLEKSIANHERAVLLTPDGHPDMPGQLNELGNSFHTRFEQLGAMEDLEKSISNNEKAVLLTPDGHSDMPGLLNNLGNSLATRFKHLGEMADLEKAMSNNEKAVLLTPNGHPDMPSWLNNFGTTLRTRFNHLGKIEDLEKAIYMYSKSANQIGSPYQKFLAAILWAQCTHTLQHPDSTFQAYSTAFQILPQLCWPGLTIASRHRALQLARFVACDSAAAALSADNFNQALEWLEQGRSVVWGQLLQLQNPMDDLRAIDLDLAERLSHVAFALEQGGYKENRMVTESDVKMSSSQAISKYHRLANEWDSLVKVAQKKPGFKHFMLPKKISELQQAAFHCPVVILNISKYRCDALIVESPSEPPHQVHFNDFTYAKAKSLQITLQKILSDEGIRDRMEDRHGGPAFEEGSDANAAFRHLLEELWKSVVKPVLDCLKSCQIQTENDLFHICWCPTGPLMFLPIHAAGLYNADGSASVSLADVAVSSYTPTLSALLNRSPQKDKTPAFKFLAIIQPNTPGARRLPGTVEELKCIQNHVPTSSLRILNGPDATTTTVLSSMEECSWVHLACHGVQDASDPMKSGLLLQDGRLHLSKIIQKHITHGEFAFLSACQTATGDERRPEEAIHLAAGMLVAGFKGVIGTMWSIRDNDAPFVADKVYGRLLKNGKPSGVYPAVALHEAVQELRKRSGPNFSLWVPFIYMGA</sequence>
<reference evidence="3 4" key="1">
    <citation type="submission" date="2018-06" db="EMBL/GenBank/DDBJ databases">
        <title>A transcriptomic atlas of mushroom development highlights an independent origin of complex multicellularity.</title>
        <authorList>
            <consortium name="DOE Joint Genome Institute"/>
            <person name="Krizsan K."/>
            <person name="Almasi E."/>
            <person name="Merenyi Z."/>
            <person name="Sahu N."/>
            <person name="Viragh M."/>
            <person name="Koszo T."/>
            <person name="Mondo S."/>
            <person name="Kiss B."/>
            <person name="Balint B."/>
            <person name="Kues U."/>
            <person name="Barry K."/>
            <person name="Hegedus J.C."/>
            <person name="Henrissat B."/>
            <person name="Johnson J."/>
            <person name="Lipzen A."/>
            <person name="Ohm R."/>
            <person name="Nagy I."/>
            <person name="Pangilinan J."/>
            <person name="Yan J."/>
            <person name="Xiong Y."/>
            <person name="Grigoriev I.V."/>
            <person name="Hibbett D.S."/>
            <person name="Nagy L.G."/>
        </authorList>
    </citation>
    <scope>NUCLEOTIDE SEQUENCE [LARGE SCALE GENOMIC DNA]</scope>
    <source>
        <strain evidence="3 4">SZMC22713</strain>
    </source>
</reference>
<dbReference type="PANTHER" id="PTHR19959">
    <property type="entry name" value="KINESIN LIGHT CHAIN"/>
    <property type="match status" value="1"/>
</dbReference>
<name>A0A4Y7PXB5_9AGAM</name>
<evidence type="ECO:0000256" key="1">
    <source>
        <dbReference type="SAM" id="MobiDB-lite"/>
    </source>
</evidence>
<accession>A0A4Y7PXB5</accession>
<dbReference type="OrthoDB" id="9991317at2759"/>
<dbReference type="AlphaFoldDB" id="A0A4Y7PXB5"/>
<dbReference type="STRING" id="50990.A0A4Y7PXB5"/>
<evidence type="ECO:0000313" key="3">
    <source>
        <dbReference type="EMBL" id="TDL19658.1"/>
    </source>
</evidence>
<feature type="region of interest" description="Disordered" evidence="1">
    <location>
        <begin position="1"/>
        <end position="45"/>
    </location>
</feature>
<protein>
    <recommendedName>
        <fullName evidence="2">CHAT domain-containing protein</fullName>
    </recommendedName>
</protein>
<feature type="compositionally biased region" description="Polar residues" evidence="1">
    <location>
        <begin position="1"/>
        <end position="15"/>
    </location>
</feature>
<dbReference type="EMBL" id="ML170194">
    <property type="protein sequence ID" value="TDL19658.1"/>
    <property type="molecule type" value="Genomic_DNA"/>
</dbReference>
<proteinExistence type="predicted"/>
<gene>
    <name evidence="3" type="ORF">BD410DRAFT_773568</name>
</gene>